<dbReference type="PANTHER" id="PTHR43547:SF2">
    <property type="entry name" value="HYBRID SIGNAL TRANSDUCTION HISTIDINE KINASE C"/>
    <property type="match status" value="1"/>
</dbReference>
<dbReference type="InterPro" id="IPR003594">
    <property type="entry name" value="HATPase_dom"/>
</dbReference>
<dbReference type="SUPFAM" id="SSF55874">
    <property type="entry name" value="ATPase domain of HSP90 chaperone/DNA topoisomerase II/histidine kinase"/>
    <property type="match status" value="1"/>
</dbReference>
<organism evidence="8 9">
    <name type="scientific">Roseburia inulinivorans</name>
    <dbReference type="NCBI Taxonomy" id="360807"/>
    <lineage>
        <taxon>Bacteria</taxon>
        <taxon>Bacillati</taxon>
        <taxon>Bacillota</taxon>
        <taxon>Clostridia</taxon>
        <taxon>Lachnospirales</taxon>
        <taxon>Lachnospiraceae</taxon>
        <taxon>Roseburia</taxon>
    </lineage>
</organism>
<evidence type="ECO:0000256" key="3">
    <source>
        <dbReference type="ARBA" id="ARBA00022553"/>
    </source>
</evidence>
<dbReference type="GO" id="GO:0000155">
    <property type="term" value="F:phosphorelay sensor kinase activity"/>
    <property type="evidence" value="ECO:0007669"/>
    <property type="project" value="TreeGrafter"/>
</dbReference>
<keyword evidence="6" id="KW-1133">Transmembrane helix</keyword>
<feature type="transmembrane region" description="Helical" evidence="6">
    <location>
        <begin position="233"/>
        <end position="253"/>
    </location>
</feature>
<dbReference type="AlphaFoldDB" id="A0A0M6X1M9"/>
<dbReference type="OrthoDB" id="9780487at2"/>
<feature type="transmembrane region" description="Helical" evidence="6">
    <location>
        <begin position="72"/>
        <end position="100"/>
    </location>
</feature>
<keyword evidence="5" id="KW-0902">Two-component regulatory system</keyword>
<dbReference type="EMBL" id="CVRS01000131">
    <property type="protein sequence ID" value="CRL43414.1"/>
    <property type="molecule type" value="Genomic_DNA"/>
</dbReference>
<feature type="transmembrane region" description="Helical" evidence="6">
    <location>
        <begin position="120"/>
        <end position="137"/>
    </location>
</feature>
<evidence type="ECO:0000259" key="7">
    <source>
        <dbReference type="PROSITE" id="PS50109"/>
    </source>
</evidence>
<name>A0A0M6X1M9_9FIRM</name>
<gene>
    <name evidence="8" type="ORF">RIL183_10281</name>
</gene>
<sequence length="497" mass="57528">MLLILAFSLVIASVFLIIYRKNKDSILWLGLCTSLMLELCGVMLFIAKKGGISQEVLTFLYFSRNIYRKMQYFLITLGQLGYLIAIGRSLFPFFLLRIAMNYSMLPGLRKRKTWVKLSRVIPIMSLILYFPSVYRMIVHNRESMQEIIAKGNMIWINLYLTVSVVILLIEYFSISILFLKRQFQQTVIFLVSISAIYLIYYHQDPGQVYLFYGYSIAWNRGIGYLQINPSLASYIMLVIVNIICAVLGFYSLFKYTKGDYEVAMTDVVMERKFDTVRVGVSMFVHSMKNQLLANKVIYKRIDQIYSQPEPDTVKLKECIDALRATNDTMFTRIEELYRSVKSNSITMMPVNIQEIIDTALERFHNKFPDAGVRIQNEEVSMVLADKDHLCEAIYNLLINAEEAVIAAERGEDGQVCLKCRNERLYTLIEVSDNGLGMSKSQIKKIFDPFYSSKNSNYNWGMGLYYVREVVKSHLGKMRVESTEGKGSKFYILIPKYE</sequence>
<dbReference type="EC" id="2.7.13.3" evidence="2"/>
<accession>A0A0M6X1M9</accession>
<reference evidence="9" key="1">
    <citation type="submission" date="2015-05" db="EMBL/GenBank/DDBJ databases">
        <authorList>
            <consortium name="Pathogen Informatics"/>
        </authorList>
    </citation>
    <scope>NUCLEOTIDE SEQUENCE [LARGE SCALE GENOMIC DNA]</scope>
    <source>
        <strain evidence="9">L1-83</strain>
    </source>
</reference>
<keyword evidence="9" id="KW-1185">Reference proteome</keyword>
<dbReference type="Proteomes" id="UP000049828">
    <property type="component" value="Unassembled WGS sequence"/>
</dbReference>
<dbReference type="SMART" id="SM00387">
    <property type="entry name" value="HATPase_c"/>
    <property type="match status" value="1"/>
</dbReference>
<dbReference type="Gene3D" id="3.30.565.10">
    <property type="entry name" value="Histidine kinase-like ATPase, C-terminal domain"/>
    <property type="match status" value="1"/>
</dbReference>
<dbReference type="InterPro" id="IPR005467">
    <property type="entry name" value="His_kinase_dom"/>
</dbReference>
<evidence type="ECO:0000313" key="9">
    <source>
        <dbReference type="Proteomes" id="UP000049828"/>
    </source>
</evidence>
<dbReference type="GeneID" id="75163344"/>
<evidence type="ECO:0000256" key="2">
    <source>
        <dbReference type="ARBA" id="ARBA00012438"/>
    </source>
</evidence>
<keyword evidence="4" id="KW-0418">Kinase</keyword>
<dbReference type="STRING" id="360807.ERS852392_03434"/>
<comment type="catalytic activity">
    <reaction evidence="1">
        <text>ATP + protein L-histidine = ADP + protein N-phospho-L-histidine.</text>
        <dbReference type="EC" id="2.7.13.3"/>
    </reaction>
</comment>
<dbReference type="RefSeq" id="WP_007887278.1">
    <property type="nucleotide sequence ID" value="NZ_CATWND010000029.1"/>
</dbReference>
<evidence type="ECO:0000256" key="6">
    <source>
        <dbReference type="SAM" id="Phobius"/>
    </source>
</evidence>
<keyword evidence="3" id="KW-0597">Phosphoprotein</keyword>
<keyword evidence="4" id="KW-0808">Transferase</keyword>
<evidence type="ECO:0000256" key="4">
    <source>
        <dbReference type="ARBA" id="ARBA00022777"/>
    </source>
</evidence>
<dbReference type="PANTHER" id="PTHR43547">
    <property type="entry name" value="TWO-COMPONENT HISTIDINE KINASE"/>
    <property type="match status" value="1"/>
</dbReference>
<proteinExistence type="predicted"/>
<dbReference type="PROSITE" id="PS50109">
    <property type="entry name" value="HIS_KIN"/>
    <property type="match status" value="1"/>
</dbReference>
<dbReference type="InterPro" id="IPR036890">
    <property type="entry name" value="HATPase_C_sf"/>
</dbReference>
<feature type="domain" description="Histidine kinase" evidence="7">
    <location>
        <begin position="282"/>
        <end position="497"/>
    </location>
</feature>
<evidence type="ECO:0000256" key="5">
    <source>
        <dbReference type="ARBA" id="ARBA00023012"/>
    </source>
</evidence>
<feature type="transmembrane region" description="Helical" evidence="6">
    <location>
        <begin position="26"/>
        <end position="47"/>
    </location>
</feature>
<dbReference type="Pfam" id="PF02518">
    <property type="entry name" value="HATPase_c"/>
    <property type="match status" value="1"/>
</dbReference>
<dbReference type="PRINTS" id="PR00344">
    <property type="entry name" value="BCTRLSENSOR"/>
</dbReference>
<keyword evidence="6" id="KW-0812">Transmembrane</keyword>
<feature type="transmembrane region" description="Helical" evidence="6">
    <location>
        <begin position="158"/>
        <end position="177"/>
    </location>
</feature>
<protein>
    <recommendedName>
        <fullName evidence="2">histidine kinase</fullName>
        <ecNumber evidence="2">2.7.13.3</ecNumber>
    </recommendedName>
</protein>
<dbReference type="CDD" id="cd00075">
    <property type="entry name" value="HATPase"/>
    <property type="match status" value="1"/>
</dbReference>
<evidence type="ECO:0000256" key="1">
    <source>
        <dbReference type="ARBA" id="ARBA00000085"/>
    </source>
</evidence>
<feature type="transmembrane region" description="Helical" evidence="6">
    <location>
        <begin position="183"/>
        <end position="201"/>
    </location>
</feature>
<evidence type="ECO:0000313" key="8">
    <source>
        <dbReference type="EMBL" id="CRL43414.1"/>
    </source>
</evidence>
<dbReference type="InterPro" id="IPR004358">
    <property type="entry name" value="Sig_transdc_His_kin-like_C"/>
</dbReference>
<keyword evidence="6" id="KW-0472">Membrane</keyword>